<dbReference type="AlphaFoldDB" id="A0AAD3E248"/>
<sequence>SFIVSRHQIDTRAADLFLAPVQDAERALAAAWEAAAAAAPPSPLPYSSLDELLADEPCLELLQRQQGEQGQGFVRLVFSTLLQQQQQQQQPQQHQQQQQQEGRLEGEEARQQRGQQGETRVTPPRPRMQSAPDTVTAAKIKRGDGGGGGGAPARDNDSPAGGVIGGSGGGGGGGDDLGFIEEREDDGGEEVLAGGGGGGLYGTEYGEEEEEDQEEGAFDAMYGTVADPYGDDVTVDDVDYGGGGLGDDGLGGLGRSAADALEEVGEADDAAAEEEEEEEEQQEEEGEGVHATAAATTHGTARRYGAGSPMTARTTHRSASASATSATTTLTTTAAEHWPLRPDLLRHYVRLVFSGPGAAERLAAAAALTLAAAGLRTTVAAAAGATAVRAHGSYDARRFQMPLPELLRRLRKTVPQLLPPVPEAASAGRVGSAAADVLVVGSWLLKRPPPAPSSPAPAL</sequence>
<organism evidence="2 3">
    <name type="scientific">Astrephomene gubernaculifera</name>
    <dbReference type="NCBI Taxonomy" id="47775"/>
    <lineage>
        <taxon>Eukaryota</taxon>
        <taxon>Viridiplantae</taxon>
        <taxon>Chlorophyta</taxon>
        <taxon>core chlorophytes</taxon>
        <taxon>Chlorophyceae</taxon>
        <taxon>CS clade</taxon>
        <taxon>Chlamydomonadales</taxon>
        <taxon>Astrephomenaceae</taxon>
        <taxon>Astrephomene</taxon>
    </lineage>
</organism>
<feature type="compositionally biased region" description="Low complexity" evidence="1">
    <location>
        <begin position="88"/>
        <end position="101"/>
    </location>
</feature>
<accession>A0AAD3E248</accession>
<dbReference type="EMBL" id="BMAR01000057">
    <property type="protein sequence ID" value="GFR52033.1"/>
    <property type="molecule type" value="Genomic_DNA"/>
</dbReference>
<protein>
    <submittedName>
        <fullName evidence="2">Uncharacterized protein</fullName>
    </submittedName>
</protein>
<dbReference type="Proteomes" id="UP001054857">
    <property type="component" value="Unassembled WGS sequence"/>
</dbReference>
<keyword evidence="3" id="KW-1185">Reference proteome</keyword>
<proteinExistence type="predicted"/>
<reference evidence="2 3" key="1">
    <citation type="journal article" date="2021" name="Sci. Rep.">
        <title>Genome sequencing of the multicellular alga Astrephomene provides insights into convergent evolution of germ-soma differentiation.</title>
        <authorList>
            <person name="Yamashita S."/>
            <person name="Yamamoto K."/>
            <person name="Matsuzaki R."/>
            <person name="Suzuki S."/>
            <person name="Yamaguchi H."/>
            <person name="Hirooka S."/>
            <person name="Minakuchi Y."/>
            <person name="Miyagishima S."/>
            <person name="Kawachi M."/>
            <person name="Toyoda A."/>
            <person name="Nozaki H."/>
        </authorList>
    </citation>
    <scope>NUCLEOTIDE SEQUENCE [LARGE SCALE GENOMIC DNA]</scope>
    <source>
        <strain evidence="2 3">NIES-4017</strain>
    </source>
</reference>
<feature type="region of interest" description="Disordered" evidence="1">
    <location>
        <begin position="88"/>
        <end position="329"/>
    </location>
</feature>
<name>A0AAD3E248_9CHLO</name>
<feature type="non-terminal residue" evidence="2">
    <location>
        <position position="1"/>
    </location>
</feature>
<evidence type="ECO:0000313" key="2">
    <source>
        <dbReference type="EMBL" id="GFR52033.1"/>
    </source>
</evidence>
<feature type="compositionally biased region" description="Gly residues" evidence="1">
    <location>
        <begin position="162"/>
        <end position="176"/>
    </location>
</feature>
<comment type="caution">
    <text evidence="2">The sequence shown here is derived from an EMBL/GenBank/DDBJ whole genome shotgun (WGS) entry which is preliminary data.</text>
</comment>
<evidence type="ECO:0000313" key="3">
    <source>
        <dbReference type="Proteomes" id="UP001054857"/>
    </source>
</evidence>
<feature type="compositionally biased region" description="Acidic residues" evidence="1">
    <location>
        <begin position="229"/>
        <end position="239"/>
    </location>
</feature>
<feature type="compositionally biased region" description="Gly residues" evidence="1">
    <location>
        <begin position="240"/>
        <end position="254"/>
    </location>
</feature>
<feature type="compositionally biased region" description="Low complexity" evidence="1">
    <location>
        <begin position="289"/>
        <end position="329"/>
    </location>
</feature>
<gene>
    <name evidence="2" type="ORF">Agub_g14421</name>
</gene>
<feature type="compositionally biased region" description="Basic and acidic residues" evidence="1">
    <location>
        <begin position="102"/>
        <end position="111"/>
    </location>
</feature>
<feature type="compositionally biased region" description="Acidic residues" evidence="1">
    <location>
        <begin position="205"/>
        <end position="217"/>
    </location>
</feature>
<feature type="compositionally biased region" description="Acidic residues" evidence="1">
    <location>
        <begin position="260"/>
        <end position="286"/>
    </location>
</feature>
<evidence type="ECO:0000256" key="1">
    <source>
        <dbReference type="SAM" id="MobiDB-lite"/>
    </source>
</evidence>
<feature type="compositionally biased region" description="Acidic residues" evidence="1">
    <location>
        <begin position="178"/>
        <end position="189"/>
    </location>
</feature>